<proteinExistence type="predicted"/>
<protein>
    <recommendedName>
        <fullName evidence="2">Transposase IS4-like domain-containing protein</fullName>
    </recommendedName>
</protein>
<feature type="non-terminal residue" evidence="1">
    <location>
        <position position="1"/>
    </location>
</feature>
<evidence type="ECO:0008006" key="2">
    <source>
        <dbReference type="Google" id="ProtNLM"/>
    </source>
</evidence>
<dbReference type="PANTHER" id="PTHR30298">
    <property type="entry name" value="H REPEAT-ASSOCIATED PREDICTED TRANSPOSASE"/>
    <property type="match status" value="1"/>
</dbReference>
<dbReference type="AlphaFoldDB" id="X1CRL2"/>
<dbReference type="EMBL" id="BART01029815">
    <property type="protein sequence ID" value="GAH11061.1"/>
    <property type="molecule type" value="Genomic_DNA"/>
</dbReference>
<sequence>NFQKMIRQHWSIENNCHWVLDVIFREDANQTRKNNAPKNFGTLLRIVLNILKQDTSLKGSLAKKRRHAALDVVYREVLLFSRA</sequence>
<gene>
    <name evidence="1" type="ORF">S01H4_52226</name>
</gene>
<dbReference type="InterPro" id="IPR051698">
    <property type="entry name" value="Transposase_11-like"/>
</dbReference>
<accession>X1CRL2</accession>
<organism evidence="1">
    <name type="scientific">marine sediment metagenome</name>
    <dbReference type="NCBI Taxonomy" id="412755"/>
    <lineage>
        <taxon>unclassified sequences</taxon>
        <taxon>metagenomes</taxon>
        <taxon>ecological metagenomes</taxon>
    </lineage>
</organism>
<reference evidence="1" key="1">
    <citation type="journal article" date="2014" name="Front. Microbiol.">
        <title>High frequency of phylogenetically diverse reductive dehalogenase-homologous genes in deep subseafloor sedimentary metagenomes.</title>
        <authorList>
            <person name="Kawai M."/>
            <person name="Futagami T."/>
            <person name="Toyoda A."/>
            <person name="Takaki Y."/>
            <person name="Nishi S."/>
            <person name="Hori S."/>
            <person name="Arai W."/>
            <person name="Tsubouchi T."/>
            <person name="Morono Y."/>
            <person name="Uchiyama I."/>
            <person name="Ito T."/>
            <person name="Fujiyama A."/>
            <person name="Inagaki F."/>
            <person name="Takami H."/>
        </authorList>
    </citation>
    <scope>NUCLEOTIDE SEQUENCE</scope>
    <source>
        <strain evidence="1">Expedition CK06-06</strain>
    </source>
</reference>
<dbReference type="PANTHER" id="PTHR30298:SF0">
    <property type="entry name" value="PROTEIN YBFL-RELATED"/>
    <property type="match status" value="1"/>
</dbReference>
<name>X1CRL2_9ZZZZ</name>
<evidence type="ECO:0000313" key="1">
    <source>
        <dbReference type="EMBL" id="GAH11061.1"/>
    </source>
</evidence>
<comment type="caution">
    <text evidence="1">The sequence shown here is derived from an EMBL/GenBank/DDBJ whole genome shotgun (WGS) entry which is preliminary data.</text>
</comment>